<proteinExistence type="predicted"/>
<gene>
    <name evidence="1" type="ORF">H9906_06960</name>
</gene>
<organism evidence="1 2">
    <name type="scientific">Candidatus Paenalcaligenes intestinipullorum</name>
    <dbReference type="NCBI Taxonomy" id="2838718"/>
    <lineage>
        <taxon>Bacteria</taxon>
        <taxon>Pseudomonadati</taxon>
        <taxon>Pseudomonadota</taxon>
        <taxon>Betaproteobacteria</taxon>
        <taxon>Burkholderiales</taxon>
        <taxon>Alcaligenaceae</taxon>
        <taxon>Paenalcaligenes</taxon>
    </lineage>
</organism>
<evidence type="ECO:0000313" key="2">
    <source>
        <dbReference type="Proteomes" id="UP000823889"/>
    </source>
</evidence>
<feature type="non-terminal residue" evidence="1">
    <location>
        <position position="1"/>
    </location>
</feature>
<dbReference type="AlphaFoldDB" id="A0A9D2RH41"/>
<evidence type="ECO:0000313" key="1">
    <source>
        <dbReference type="EMBL" id="HJD44750.1"/>
    </source>
</evidence>
<reference evidence="1" key="2">
    <citation type="submission" date="2021-04" db="EMBL/GenBank/DDBJ databases">
        <authorList>
            <person name="Gilroy R."/>
        </authorList>
    </citation>
    <scope>NUCLEOTIDE SEQUENCE</scope>
    <source>
        <strain evidence="1">9264</strain>
    </source>
</reference>
<dbReference type="EMBL" id="DWUQ01000146">
    <property type="protein sequence ID" value="HJD44750.1"/>
    <property type="molecule type" value="Genomic_DNA"/>
</dbReference>
<sequence length="88" mass="9830">LAPFYSAAHREAGGYWTENRQHMRVFYPLMGLSLGVVDVQRPQLYNAELLAEMASTAKNRAKRSVSNALCIERRAPLASARQAHTQVS</sequence>
<name>A0A9D2RH41_9BURK</name>
<comment type="caution">
    <text evidence="1">The sequence shown here is derived from an EMBL/GenBank/DDBJ whole genome shotgun (WGS) entry which is preliminary data.</text>
</comment>
<protein>
    <submittedName>
        <fullName evidence="1">GGDEF domain-containing protein</fullName>
    </submittedName>
</protein>
<accession>A0A9D2RH41</accession>
<reference evidence="1" key="1">
    <citation type="journal article" date="2021" name="PeerJ">
        <title>Extensive microbial diversity within the chicken gut microbiome revealed by metagenomics and culture.</title>
        <authorList>
            <person name="Gilroy R."/>
            <person name="Ravi A."/>
            <person name="Getino M."/>
            <person name="Pursley I."/>
            <person name="Horton D.L."/>
            <person name="Alikhan N.F."/>
            <person name="Baker D."/>
            <person name="Gharbi K."/>
            <person name="Hall N."/>
            <person name="Watson M."/>
            <person name="Adriaenssens E.M."/>
            <person name="Foster-Nyarko E."/>
            <person name="Jarju S."/>
            <person name="Secka A."/>
            <person name="Antonio M."/>
            <person name="Oren A."/>
            <person name="Chaudhuri R.R."/>
            <person name="La Ragione R."/>
            <person name="Hildebrand F."/>
            <person name="Pallen M.J."/>
        </authorList>
    </citation>
    <scope>NUCLEOTIDE SEQUENCE</scope>
    <source>
        <strain evidence="1">9264</strain>
    </source>
</reference>
<dbReference type="Proteomes" id="UP000823889">
    <property type="component" value="Unassembled WGS sequence"/>
</dbReference>